<dbReference type="GO" id="GO:0003700">
    <property type="term" value="F:DNA-binding transcription factor activity"/>
    <property type="evidence" value="ECO:0007669"/>
    <property type="project" value="InterPro"/>
</dbReference>
<comment type="caution">
    <text evidence="5">The sequence shown here is derived from an EMBL/GenBank/DDBJ whole genome shotgun (WGS) entry which is preliminary data.</text>
</comment>
<dbReference type="InterPro" id="IPR009057">
    <property type="entry name" value="Homeodomain-like_sf"/>
</dbReference>
<keyword evidence="2" id="KW-0238">DNA-binding</keyword>
<evidence type="ECO:0000256" key="1">
    <source>
        <dbReference type="ARBA" id="ARBA00023015"/>
    </source>
</evidence>
<dbReference type="RefSeq" id="WP_164128642.1">
    <property type="nucleotide sequence ID" value="NZ_JAAGOX010000011.1"/>
</dbReference>
<sequence length="376" mass="41595">MWPEFNCDLKPFYMDSDTNWIRFDWFAFWGHNRTMNTKNFPFRQRATILAHLPPLLAELGVPLGQVFEGTGIAPDDLVPNAFLPYAGVTAMLDRATEVSGREDLSVLLAQRQTLAALGPAGQVMCHAATLGEALNDYAQFQIWNSTGAAAYVYQTPDDFVFGYGIYDPDGVDAIHIHDLVLAAGCMLVFLLTERQVQPIEIWSMRPPPKDPKPFERFAGCPVFYGRDQSCILLSPAAAGFQLADADSKAHSVTLAQLAARTTSGSWGTTGAVRHALRAAITTGRIGMPEIAARLQQHPRSLRRALEREGTSFTAQRNEVRYIVARELLSLTALPIGDVALALNFADISAFTHAFRMWSGTSPTEWRRIHNETLREG</sequence>
<dbReference type="PROSITE" id="PS01124">
    <property type="entry name" value="HTH_ARAC_FAMILY_2"/>
    <property type="match status" value="1"/>
</dbReference>
<dbReference type="AlphaFoldDB" id="A0A6B2NKV8"/>
<evidence type="ECO:0000256" key="2">
    <source>
        <dbReference type="ARBA" id="ARBA00023125"/>
    </source>
</evidence>
<dbReference type="Pfam" id="PF12625">
    <property type="entry name" value="Arabinose_bd"/>
    <property type="match status" value="1"/>
</dbReference>
<reference evidence="5" key="1">
    <citation type="submission" date="2020-02" db="EMBL/GenBank/DDBJ databases">
        <title>Delineation of the pyrene-degrading pathway in Roseobacter clade bacteria by genomic analysis.</title>
        <authorList>
            <person name="Zhou H."/>
            <person name="Wang H."/>
        </authorList>
    </citation>
    <scope>NUCLEOTIDE SEQUENCE</scope>
    <source>
        <strain evidence="5">PrR005</strain>
    </source>
</reference>
<dbReference type="SUPFAM" id="SSF46689">
    <property type="entry name" value="Homeodomain-like"/>
    <property type="match status" value="1"/>
</dbReference>
<dbReference type="Pfam" id="PF12833">
    <property type="entry name" value="HTH_18"/>
    <property type="match status" value="1"/>
</dbReference>
<dbReference type="SMART" id="SM00342">
    <property type="entry name" value="HTH_ARAC"/>
    <property type="match status" value="1"/>
</dbReference>
<dbReference type="EMBL" id="JAAGOX010000011">
    <property type="protein sequence ID" value="NDW44666.1"/>
    <property type="molecule type" value="Genomic_DNA"/>
</dbReference>
<gene>
    <name evidence="5" type="ORF">G0P99_06830</name>
</gene>
<accession>A0A6B2NKV8</accession>
<feature type="domain" description="HTH araC/xylS-type" evidence="4">
    <location>
        <begin position="270"/>
        <end position="368"/>
    </location>
</feature>
<name>A0A6B2NKV8_9RHOB</name>
<keyword evidence="3" id="KW-0804">Transcription</keyword>
<evidence type="ECO:0000256" key="3">
    <source>
        <dbReference type="ARBA" id="ARBA00023163"/>
    </source>
</evidence>
<dbReference type="PANTHER" id="PTHR47894:SF4">
    <property type="entry name" value="HTH-TYPE TRANSCRIPTIONAL REGULATOR GADX"/>
    <property type="match status" value="1"/>
</dbReference>
<keyword evidence="1" id="KW-0805">Transcription regulation</keyword>
<protein>
    <submittedName>
        <fullName evidence="5">AraC family transcriptional regulator</fullName>
    </submittedName>
</protein>
<evidence type="ECO:0000259" key="4">
    <source>
        <dbReference type="PROSITE" id="PS01124"/>
    </source>
</evidence>
<organism evidence="5">
    <name type="scientific">Ruegeria sp. PrR005</name>
    <dbReference type="NCBI Taxonomy" id="2706882"/>
    <lineage>
        <taxon>Bacteria</taxon>
        <taxon>Pseudomonadati</taxon>
        <taxon>Pseudomonadota</taxon>
        <taxon>Alphaproteobacteria</taxon>
        <taxon>Rhodobacterales</taxon>
        <taxon>Roseobacteraceae</taxon>
        <taxon>Ruegeria</taxon>
    </lineage>
</organism>
<dbReference type="GO" id="GO:0005829">
    <property type="term" value="C:cytosol"/>
    <property type="evidence" value="ECO:0007669"/>
    <property type="project" value="TreeGrafter"/>
</dbReference>
<evidence type="ECO:0000313" key="5">
    <source>
        <dbReference type="EMBL" id="NDW44666.1"/>
    </source>
</evidence>
<dbReference type="InterPro" id="IPR032687">
    <property type="entry name" value="AraC-type_N"/>
</dbReference>
<dbReference type="InterPro" id="IPR018060">
    <property type="entry name" value="HTH_AraC"/>
</dbReference>
<proteinExistence type="predicted"/>
<dbReference type="Gene3D" id="1.10.10.60">
    <property type="entry name" value="Homeodomain-like"/>
    <property type="match status" value="1"/>
</dbReference>
<dbReference type="GO" id="GO:0000976">
    <property type="term" value="F:transcription cis-regulatory region binding"/>
    <property type="evidence" value="ECO:0007669"/>
    <property type="project" value="TreeGrafter"/>
</dbReference>
<dbReference type="PANTHER" id="PTHR47894">
    <property type="entry name" value="HTH-TYPE TRANSCRIPTIONAL REGULATOR GADX"/>
    <property type="match status" value="1"/>
</dbReference>